<dbReference type="RefSeq" id="WP_227180232.1">
    <property type="nucleotide sequence ID" value="NZ_JAJBZT010000003.1"/>
</dbReference>
<comment type="catalytic activity">
    <reaction evidence="4">
        <text>[glutaredoxin]-dithiol + arsenate + glutathione + H(+) = glutathionyl-S-S-[glutaredoxin] + arsenite + H2O</text>
        <dbReference type="Rhea" id="RHEA:22016"/>
        <dbReference type="Rhea" id="RHEA-COMP:10729"/>
        <dbReference type="Rhea" id="RHEA-COMP:17668"/>
        <dbReference type="ChEBI" id="CHEBI:15377"/>
        <dbReference type="ChEBI" id="CHEBI:15378"/>
        <dbReference type="ChEBI" id="CHEBI:29242"/>
        <dbReference type="ChEBI" id="CHEBI:29950"/>
        <dbReference type="ChEBI" id="CHEBI:48597"/>
        <dbReference type="ChEBI" id="CHEBI:57925"/>
        <dbReference type="ChEBI" id="CHEBI:146199"/>
        <dbReference type="EC" id="1.20.4.1"/>
    </reaction>
</comment>
<evidence type="ECO:0000256" key="1">
    <source>
        <dbReference type="ARBA" id="ARBA00007198"/>
    </source>
</evidence>
<dbReference type="Pfam" id="PF03960">
    <property type="entry name" value="ArsC"/>
    <property type="match status" value="1"/>
</dbReference>
<evidence type="ECO:0000256" key="3">
    <source>
        <dbReference type="PROSITE-ProRule" id="PRU01282"/>
    </source>
</evidence>
<evidence type="ECO:0000313" key="6">
    <source>
        <dbReference type="Proteomes" id="UP001165395"/>
    </source>
</evidence>
<dbReference type="EC" id="1.20.4.1" evidence="4"/>
<comment type="similarity">
    <text evidence="1 3 4">Belongs to the ArsC family.</text>
</comment>
<keyword evidence="6" id="KW-1185">Reference proteome</keyword>
<reference evidence="5" key="1">
    <citation type="submission" date="2021-10" db="EMBL/GenBank/DDBJ databases">
        <title>The complete genome sequence of Leeia sp. TBRC 13508.</title>
        <authorList>
            <person name="Charoenyingcharoen P."/>
            <person name="Yukphan P."/>
        </authorList>
    </citation>
    <scope>NUCLEOTIDE SEQUENCE</scope>
    <source>
        <strain evidence="5">TBRC 13508</strain>
    </source>
</reference>
<proteinExistence type="inferred from homology"/>
<sequence>MNVTLYHYSACSKSRAVAELLDAAQLSVDVRLYVENPLTQAELSVLMNQLGILHPKEMMRTKDALFAELGLDQEGLSQAEYLDAMTKHPILMERPIVVIGDTAKIGRPPESIQAWISALAS</sequence>
<evidence type="ECO:0000256" key="2">
    <source>
        <dbReference type="ARBA" id="ARBA00023002"/>
    </source>
</evidence>
<dbReference type="Gene3D" id="3.40.30.10">
    <property type="entry name" value="Glutaredoxin"/>
    <property type="match status" value="1"/>
</dbReference>
<name>A0ABS8D661_9NEIS</name>
<dbReference type="InterPro" id="IPR036249">
    <property type="entry name" value="Thioredoxin-like_sf"/>
</dbReference>
<dbReference type="SUPFAM" id="SSF52833">
    <property type="entry name" value="Thioredoxin-like"/>
    <property type="match status" value="1"/>
</dbReference>
<keyword evidence="2 4" id="KW-0560">Oxidoreductase</keyword>
<dbReference type="PROSITE" id="PS51353">
    <property type="entry name" value="ARSC"/>
    <property type="match status" value="1"/>
</dbReference>
<protein>
    <recommendedName>
        <fullName evidence="4">Arsenate reductase</fullName>
        <ecNumber evidence="4">1.20.4.1</ecNumber>
    </recommendedName>
</protein>
<dbReference type="PANTHER" id="PTHR30041:SF4">
    <property type="entry name" value="ARSENATE REDUCTASE"/>
    <property type="match status" value="1"/>
</dbReference>
<dbReference type="NCBIfam" id="TIGR00014">
    <property type="entry name" value="arsC"/>
    <property type="match status" value="1"/>
</dbReference>
<accession>A0ABS8D661</accession>
<dbReference type="EMBL" id="JAJBZT010000003">
    <property type="protein sequence ID" value="MCB6183461.1"/>
    <property type="molecule type" value="Genomic_DNA"/>
</dbReference>
<evidence type="ECO:0000313" key="5">
    <source>
        <dbReference type="EMBL" id="MCB6183461.1"/>
    </source>
</evidence>
<comment type="caution">
    <text evidence="5">The sequence shown here is derived from an EMBL/GenBank/DDBJ whole genome shotgun (WGS) entry which is preliminary data.</text>
</comment>
<evidence type="ECO:0000256" key="4">
    <source>
        <dbReference type="RuleBase" id="RU362029"/>
    </source>
</evidence>
<dbReference type="PANTHER" id="PTHR30041">
    <property type="entry name" value="ARSENATE REDUCTASE"/>
    <property type="match status" value="1"/>
</dbReference>
<organism evidence="5 6">
    <name type="scientific">Leeia speluncae</name>
    <dbReference type="NCBI Taxonomy" id="2884804"/>
    <lineage>
        <taxon>Bacteria</taxon>
        <taxon>Pseudomonadati</taxon>
        <taxon>Pseudomonadota</taxon>
        <taxon>Betaproteobacteria</taxon>
        <taxon>Neisseriales</taxon>
        <taxon>Leeiaceae</taxon>
        <taxon>Leeia</taxon>
    </lineage>
</organism>
<dbReference type="Proteomes" id="UP001165395">
    <property type="component" value="Unassembled WGS sequence"/>
</dbReference>
<dbReference type="InterPro" id="IPR006659">
    <property type="entry name" value="Arsenate_reductase"/>
</dbReference>
<gene>
    <name evidence="5" type="primary">arsC</name>
    <name evidence="5" type="ORF">LIN78_07865</name>
</gene>
<dbReference type="GO" id="GO:0008794">
    <property type="term" value="F:arsenate reductase (glutaredoxin) activity"/>
    <property type="evidence" value="ECO:0007669"/>
    <property type="project" value="UniProtKB-EC"/>
</dbReference>
<dbReference type="InterPro" id="IPR006660">
    <property type="entry name" value="Arsenate_reductase-like"/>
</dbReference>
<dbReference type="CDD" id="cd03034">
    <property type="entry name" value="ArsC_ArsC"/>
    <property type="match status" value="1"/>
</dbReference>